<reference evidence="6 7" key="1">
    <citation type="submission" date="2016-05" db="EMBL/GenBank/DDBJ databases">
        <title>Draft Genome Sequence of Algibacter sp. Strain SK-16 Isolated from the Surface Water of Aburatsubo Inlet.</title>
        <authorList>
            <person name="Wong S.-K."/>
            <person name="Yoshizawa S."/>
            <person name="Nakajima Y."/>
            <person name="Ogura Y."/>
            <person name="Tetsuya H."/>
            <person name="Hamasaki K."/>
        </authorList>
    </citation>
    <scope>NUCLEOTIDE SEQUENCE [LARGE SCALE GENOMIC DNA]</scope>
    <source>
        <strain evidence="6 7">SK-16</strain>
    </source>
</reference>
<sequence>MLKAVIFDMDGVIIDSEPMHNKAYHDMFDEVGIDVSDALYESFTGQSTINICKRLCDHFNLDESPETLVALKRKHYKHFFESNSDLTLIDGVLDLIKDYHSNGLTLVLASSAAMTSINQIFDRFNLNQYFVAKLSGGDLKQSKPHPEIFIKAAEASGFSKDECFVIEDSTNGIKAANGANIFCVGYDSFHSKNQDYSTANKVITDFNEIEYKKISLFFSKVKLNSN</sequence>
<evidence type="ECO:0000256" key="2">
    <source>
        <dbReference type="ARBA" id="ARBA00006171"/>
    </source>
</evidence>
<evidence type="ECO:0000313" key="7">
    <source>
        <dbReference type="Proteomes" id="UP000095713"/>
    </source>
</evidence>
<dbReference type="InterPro" id="IPR006439">
    <property type="entry name" value="HAD-SF_hydro_IA"/>
</dbReference>
<dbReference type="InterPro" id="IPR023214">
    <property type="entry name" value="HAD_sf"/>
</dbReference>
<dbReference type="OrthoDB" id="9797743at2"/>
<keyword evidence="3" id="KW-0479">Metal-binding</keyword>
<keyword evidence="5" id="KW-0119">Carbohydrate metabolism</keyword>
<organism evidence="6 7">
    <name type="scientific">Flavivirga aquatica</name>
    <dbReference type="NCBI Taxonomy" id="1849968"/>
    <lineage>
        <taxon>Bacteria</taxon>
        <taxon>Pseudomonadati</taxon>
        <taxon>Bacteroidota</taxon>
        <taxon>Flavobacteriia</taxon>
        <taxon>Flavobacteriales</taxon>
        <taxon>Flavobacteriaceae</taxon>
        <taxon>Flavivirga</taxon>
    </lineage>
</organism>
<dbReference type="PANTHER" id="PTHR46193:SF18">
    <property type="entry name" value="HEXITOL PHOSPHATASE B"/>
    <property type="match status" value="1"/>
</dbReference>
<dbReference type="Pfam" id="PF13419">
    <property type="entry name" value="HAD_2"/>
    <property type="match status" value="1"/>
</dbReference>
<dbReference type="Gene3D" id="1.10.150.240">
    <property type="entry name" value="Putative phosphatase, domain 2"/>
    <property type="match status" value="1"/>
</dbReference>
<evidence type="ECO:0000256" key="5">
    <source>
        <dbReference type="ARBA" id="ARBA00023277"/>
    </source>
</evidence>
<dbReference type="RefSeq" id="WP_069831207.1">
    <property type="nucleotide sequence ID" value="NZ_MDJD01000054.1"/>
</dbReference>
<keyword evidence="6" id="KW-0547">Nucleotide-binding</keyword>
<protein>
    <submittedName>
        <fullName evidence="6">ABC transporter ATP-binding protein</fullName>
    </submittedName>
</protein>
<name>A0A1E5SHC7_9FLAO</name>
<dbReference type="SFLD" id="SFLDG01129">
    <property type="entry name" value="C1.5:_HAD__Beta-PGM__Phosphata"/>
    <property type="match status" value="1"/>
</dbReference>
<dbReference type="SFLD" id="SFLDS00003">
    <property type="entry name" value="Haloacid_Dehalogenase"/>
    <property type="match status" value="1"/>
</dbReference>
<comment type="caution">
    <text evidence="6">The sequence shown here is derived from an EMBL/GenBank/DDBJ whole genome shotgun (WGS) entry which is preliminary data.</text>
</comment>
<proteinExistence type="inferred from homology"/>
<dbReference type="AlphaFoldDB" id="A0A1E5SHC7"/>
<accession>A0A1E5SHC7</accession>
<dbReference type="SFLD" id="SFLDG01135">
    <property type="entry name" value="C1.5.6:_HAD__Beta-PGM__Phospha"/>
    <property type="match status" value="1"/>
</dbReference>
<dbReference type="EMBL" id="MDJD01000054">
    <property type="protein sequence ID" value="OEJ98519.1"/>
    <property type="molecule type" value="Genomic_DNA"/>
</dbReference>
<dbReference type="SUPFAM" id="SSF56784">
    <property type="entry name" value="HAD-like"/>
    <property type="match status" value="1"/>
</dbReference>
<keyword evidence="6" id="KW-0067">ATP-binding</keyword>
<keyword evidence="4" id="KW-0460">Magnesium</keyword>
<evidence type="ECO:0000256" key="3">
    <source>
        <dbReference type="ARBA" id="ARBA00022723"/>
    </source>
</evidence>
<dbReference type="InterPro" id="IPR051600">
    <property type="entry name" value="Beta-PGM-like"/>
</dbReference>
<comment type="cofactor">
    <cofactor evidence="1">
        <name>Mg(2+)</name>
        <dbReference type="ChEBI" id="CHEBI:18420"/>
    </cofactor>
</comment>
<dbReference type="Proteomes" id="UP000095713">
    <property type="component" value="Unassembled WGS sequence"/>
</dbReference>
<dbReference type="InterPro" id="IPR041492">
    <property type="entry name" value="HAD_2"/>
</dbReference>
<dbReference type="InterPro" id="IPR023198">
    <property type="entry name" value="PGP-like_dom2"/>
</dbReference>
<dbReference type="GO" id="GO:0005524">
    <property type="term" value="F:ATP binding"/>
    <property type="evidence" value="ECO:0007669"/>
    <property type="project" value="UniProtKB-KW"/>
</dbReference>
<evidence type="ECO:0000313" key="6">
    <source>
        <dbReference type="EMBL" id="OEJ98519.1"/>
    </source>
</evidence>
<comment type="similarity">
    <text evidence="2">Belongs to the HAD-like hydrolase superfamily. CbbY/CbbZ/Gph/YieH family.</text>
</comment>
<dbReference type="STRING" id="1849968.A8C32_04750"/>
<dbReference type="GO" id="GO:0003824">
    <property type="term" value="F:catalytic activity"/>
    <property type="evidence" value="ECO:0007669"/>
    <property type="project" value="UniProtKB-ARBA"/>
</dbReference>
<evidence type="ECO:0000256" key="1">
    <source>
        <dbReference type="ARBA" id="ARBA00001946"/>
    </source>
</evidence>
<gene>
    <name evidence="6" type="ORF">A8C32_04750</name>
</gene>
<dbReference type="Gene3D" id="3.40.50.1000">
    <property type="entry name" value="HAD superfamily/HAD-like"/>
    <property type="match status" value="1"/>
</dbReference>
<dbReference type="PANTHER" id="PTHR46193">
    <property type="entry name" value="6-PHOSPHOGLUCONATE PHOSPHATASE"/>
    <property type="match status" value="1"/>
</dbReference>
<evidence type="ECO:0000256" key="4">
    <source>
        <dbReference type="ARBA" id="ARBA00022842"/>
    </source>
</evidence>
<keyword evidence="7" id="KW-1185">Reference proteome</keyword>
<dbReference type="GO" id="GO:0046872">
    <property type="term" value="F:metal ion binding"/>
    <property type="evidence" value="ECO:0007669"/>
    <property type="project" value="UniProtKB-KW"/>
</dbReference>
<dbReference type="NCBIfam" id="TIGR01509">
    <property type="entry name" value="HAD-SF-IA-v3"/>
    <property type="match status" value="1"/>
</dbReference>
<dbReference type="InterPro" id="IPR036412">
    <property type="entry name" value="HAD-like_sf"/>
</dbReference>